<dbReference type="Proteomes" id="UP001500101">
    <property type="component" value="Unassembled WGS sequence"/>
</dbReference>
<dbReference type="GeneID" id="95427835"/>
<dbReference type="CDD" id="cd04659">
    <property type="entry name" value="Piwi_piwi-like_ProArk"/>
    <property type="match status" value="1"/>
</dbReference>
<dbReference type="SUPFAM" id="SSF53098">
    <property type="entry name" value="Ribonuclease H-like"/>
    <property type="match status" value="1"/>
</dbReference>
<sequence>MKLRYIEEPSLQFGLGHQICPKSGIYNFNPFDIDQVRPEKITIGVVGKSDSVDAVLEWIESCKTHIDGKQSKTPHPNLFLNFCGFNKSIGFKCEINYDDTYLRKLNNSDLEKIVKKSNSLETIIAEITELYLAEIKFLSKNKKPDVILCALPENLMKHITEAKAKASGEDEEETEVHERDFDEDEVSSKEQNFRRNLKAKAMQYNVPIQIIRDRVAKPTKEMQDPATVAWNFFTALYYKASGTPWALIRKDTAETTCYAGISFFKSRDRSSTQTSIAQIFNELGKGVILRGEEITLKKNDRTPHLSEEQAFNLLKQSLTEYYEAVKIFPKRLVIHKTSNFSEDEVYGFTQAARDLHINQVDLVSIQTSDLRLYRNGNYPPMRGTHFAMSYKHHLLYTRGSVPYYETYPGRYIPRAIEIKLAQHDESPNIICDEILALTKMNWNNTQFDRQMPITIECARNVGEILKYLNQEDSMQLKYSFYM</sequence>
<dbReference type="SMART" id="SM00950">
    <property type="entry name" value="Piwi"/>
    <property type="match status" value="1"/>
</dbReference>
<feature type="domain" description="Piwi" evidence="4">
    <location>
        <begin position="146"/>
        <end position="470"/>
    </location>
</feature>
<dbReference type="EMBL" id="BAAAZI010000005">
    <property type="protein sequence ID" value="GAA4135524.1"/>
    <property type="molecule type" value="Genomic_DNA"/>
</dbReference>
<evidence type="ECO:0000256" key="2">
    <source>
        <dbReference type="ARBA" id="ARBA00035032"/>
    </source>
</evidence>
<organism evidence="5 6">
    <name type="scientific">Sphingobacterium kyonggiense</name>
    <dbReference type="NCBI Taxonomy" id="714075"/>
    <lineage>
        <taxon>Bacteria</taxon>
        <taxon>Pseudomonadati</taxon>
        <taxon>Bacteroidota</taxon>
        <taxon>Sphingobacteriia</taxon>
        <taxon>Sphingobacteriales</taxon>
        <taxon>Sphingobacteriaceae</taxon>
        <taxon>Sphingobacterium</taxon>
    </lineage>
</organism>
<evidence type="ECO:0000313" key="5">
    <source>
        <dbReference type="EMBL" id="GAA4135524.1"/>
    </source>
</evidence>
<dbReference type="InterPro" id="IPR012337">
    <property type="entry name" value="RNaseH-like_sf"/>
</dbReference>
<evidence type="ECO:0000259" key="4">
    <source>
        <dbReference type="SMART" id="SM00950"/>
    </source>
</evidence>
<protein>
    <recommendedName>
        <fullName evidence="2">Protein argonaute</fullName>
    </recommendedName>
</protein>
<comment type="similarity">
    <text evidence="1">Belongs to the argonaute family. Long pAgo subfamily.</text>
</comment>
<name>A0ABP7YGM5_9SPHI</name>
<dbReference type="RefSeq" id="WP_002993156.1">
    <property type="nucleotide sequence ID" value="NZ_BAAAZI010000005.1"/>
</dbReference>
<feature type="compositionally biased region" description="Basic and acidic residues" evidence="3">
    <location>
        <begin position="176"/>
        <end position="187"/>
    </location>
</feature>
<evidence type="ECO:0000256" key="3">
    <source>
        <dbReference type="SAM" id="MobiDB-lite"/>
    </source>
</evidence>
<dbReference type="Gene3D" id="3.30.420.10">
    <property type="entry name" value="Ribonuclease H-like superfamily/Ribonuclease H"/>
    <property type="match status" value="1"/>
</dbReference>
<keyword evidence="6" id="KW-1185">Reference proteome</keyword>
<reference evidence="6" key="1">
    <citation type="journal article" date="2019" name="Int. J. Syst. Evol. Microbiol.">
        <title>The Global Catalogue of Microorganisms (GCM) 10K type strain sequencing project: providing services to taxonomists for standard genome sequencing and annotation.</title>
        <authorList>
            <consortium name="The Broad Institute Genomics Platform"/>
            <consortium name="The Broad Institute Genome Sequencing Center for Infectious Disease"/>
            <person name="Wu L."/>
            <person name="Ma J."/>
        </authorList>
    </citation>
    <scope>NUCLEOTIDE SEQUENCE [LARGE SCALE GENOMIC DNA]</scope>
    <source>
        <strain evidence="6">JCM 16704</strain>
    </source>
</reference>
<comment type="caution">
    <text evidence="5">The sequence shown here is derived from an EMBL/GenBank/DDBJ whole genome shotgun (WGS) entry which is preliminary data.</text>
</comment>
<evidence type="ECO:0000256" key="1">
    <source>
        <dbReference type="ARBA" id="ARBA00035012"/>
    </source>
</evidence>
<dbReference type="InterPro" id="IPR003165">
    <property type="entry name" value="Piwi"/>
</dbReference>
<evidence type="ECO:0000313" key="6">
    <source>
        <dbReference type="Proteomes" id="UP001500101"/>
    </source>
</evidence>
<feature type="region of interest" description="Disordered" evidence="3">
    <location>
        <begin position="164"/>
        <end position="187"/>
    </location>
</feature>
<dbReference type="InterPro" id="IPR036397">
    <property type="entry name" value="RNaseH_sf"/>
</dbReference>
<accession>A0ABP7YGM5</accession>
<proteinExistence type="inferred from homology"/>
<gene>
    <name evidence="5" type="ORF">GCM10022216_09560</name>
</gene>